<accession>A0A8J5XFX0</accession>
<feature type="domain" description="GH18" evidence="7">
    <location>
        <begin position="329"/>
        <end position="705"/>
    </location>
</feature>
<feature type="signal peptide" evidence="6">
    <location>
        <begin position="1"/>
        <end position="20"/>
    </location>
</feature>
<dbReference type="GO" id="GO:0004553">
    <property type="term" value="F:hydrolase activity, hydrolyzing O-glycosyl compounds"/>
    <property type="evidence" value="ECO:0007669"/>
    <property type="project" value="InterPro"/>
</dbReference>
<dbReference type="Gene3D" id="2.70.50.70">
    <property type="match status" value="1"/>
</dbReference>
<keyword evidence="5" id="KW-0812">Transmembrane</keyword>
<feature type="transmembrane region" description="Helical" evidence="5">
    <location>
        <begin position="761"/>
        <end position="784"/>
    </location>
</feature>
<dbReference type="Pfam" id="PF03443">
    <property type="entry name" value="AA9"/>
    <property type="match status" value="1"/>
</dbReference>
<evidence type="ECO:0000256" key="3">
    <source>
        <dbReference type="RuleBase" id="RU000489"/>
    </source>
</evidence>
<comment type="caution">
    <text evidence="8">The sequence shown here is derived from an EMBL/GenBank/DDBJ whole genome shotgun (WGS) entry which is preliminary data.</text>
</comment>
<feature type="region of interest" description="Disordered" evidence="4">
    <location>
        <begin position="782"/>
        <end position="806"/>
    </location>
</feature>
<dbReference type="SUPFAM" id="SSF51445">
    <property type="entry name" value="(Trans)glycosidases"/>
    <property type="match status" value="1"/>
</dbReference>
<organism evidence="8 9">
    <name type="scientific">Diacronema lutheri</name>
    <name type="common">Unicellular marine alga</name>
    <name type="synonym">Monochrysis lutheri</name>
    <dbReference type="NCBI Taxonomy" id="2081491"/>
    <lineage>
        <taxon>Eukaryota</taxon>
        <taxon>Haptista</taxon>
        <taxon>Haptophyta</taxon>
        <taxon>Pavlovophyceae</taxon>
        <taxon>Pavlovales</taxon>
        <taxon>Pavlovaceae</taxon>
        <taxon>Diacronema</taxon>
    </lineage>
</organism>
<dbReference type="Gene3D" id="3.20.20.80">
    <property type="entry name" value="Glycosidases"/>
    <property type="match status" value="1"/>
</dbReference>
<dbReference type="InterPro" id="IPR001223">
    <property type="entry name" value="Glyco_hydro18_cat"/>
</dbReference>
<gene>
    <name evidence="8" type="ORF">KFE25_003464</name>
</gene>
<keyword evidence="5" id="KW-1133">Transmembrane helix</keyword>
<dbReference type="CDD" id="cd06548">
    <property type="entry name" value="GH18_chitinase"/>
    <property type="match status" value="1"/>
</dbReference>
<keyword evidence="1 3" id="KW-0378">Hydrolase</keyword>
<dbReference type="InterPro" id="IPR017853">
    <property type="entry name" value="GH"/>
</dbReference>
<reference evidence="8" key="1">
    <citation type="submission" date="2021-05" db="EMBL/GenBank/DDBJ databases">
        <title>The genome of the haptophyte Pavlova lutheri (Diacronema luteri, Pavlovales) - a model for lipid biosynthesis in eukaryotic algae.</title>
        <authorList>
            <person name="Hulatt C.J."/>
            <person name="Posewitz M.C."/>
        </authorList>
    </citation>
    <scope>NUCLEOTIDE SEQUENCE</scope>
    <source>
        <strain evidence="8">NIVA-4/92</strain>
    </source>
</reference>
<dbReference type="Proteomes" id="UP000751190">
    <property type="component" value="Unassembled WGS sequence"/>
</dbReference>
<dbReference type="Pfam" id="PF00704">
    <property type="entry name" value="Glyco_hydro_18"/>
    <property type="match status" value="1"/>
</dbReference>
<dbReference type="InterPro" id="IPR001579">
    <property type="entry name" value="Glyco_hydro_18_chit_AS"/>
</dbReference>
<keyword evidence="5" id="KW-0472">Membrane</keyword>
<feature type="compositionally biased region" description="Pro residues" evidence="4">
    <location>
        <begin position="709"/>
        <end position="739"/>
    </location>
</feature>
<dbReference type="AlphaFoldDB" id="A0A8J5XFX0"/>
<dbReference type="InterPro" id="IPR011583">
    <property type="entry name" value="Chitinase_II/V-like_cat"/>
</dbReference>
<evidence type="ECO:0000256" key="2">
    <source>
        <dbReference type="ARBA" id="ARBA00023295"/>
    </source>
</evidence>
<evidence type="ECO:0000256" key="5">
    <source>
        <dbReference type="SAM" id="Phobius"/>
    </source>
</evidence>
<dbReference type="SMART" id="SM00636">
    <property type="entry name" value="Glyco_18"/>
    <property type="match status" value="1"/>
</dbReference>
<evidence type="ECO:0000313" key="9">
    <source>
        <dbReference type="Proteomes" id="UP000751190"/>
    </source>
</evidence>
<dbReference type="Gene3D" id="3.10.50.10">
    <property type="match status" value="1"/>
</dbReference>
<proteinExistence type="predicted"/>
<dbReference type="GO" id="GO:0008061">
    <property type="term" value="F:chitin binding"/>
    <property type="evidence" value="ECO:0007669"/>
    <property type="project" value="InterPro"/>
</dbReference>
<dbReference type="InterPro" id="IPR029070">
    <property type="entry name" value="Chitinase_insertion_sf"/>
</dbReference>
<dbReference type="InterPro" id="IPR050314">
    <property type="entry name" value="Glycosyl_Hydrlase_18"/>
</dbReference>
<keyword evidence="2 3" id="KW-0326">Glycosidase</keyword>
<dbReference type="EMBL" id="JAGTXO010000013">
    <property type="protein sequence ID" value="KAG8464401.1"/>
    <property type="molecule type" value="Genomic_DNA"/>
</dbReference>
<dbReference type="OrthoDB" id="76388at2759"/>
<dbReference type="PANTHER" id="PTHR11177">
    <property type="entry name" value="CHITINASE"/>
    <property type="match status" value="1"/>
</dbReference>
<evidence type="ECO:0000256" key="6">
    <source>
        <dbReference type="SAM" id="SignalP"/>
    </source>
</evidence>
<protein>
    <recommendedName>
        <fullName evidence="7">GH18 domain-containing protein</fullName>
    </recommendedName>
</protein>
<keyword evidence="6" id="KW-0732">Signal</keyword>
<dbReference type="PROSITE" id="PS01095">
    <property type="entry name" value="GH18_1"/>
    <property type="match status" value="1"/>
</dbReference>
<name>A0A8J5XFX0_DIALT</name>
<evidence type="ECO:0000313" key="8">
    <source>
        <dbReference type="EMBL" id="KAG8464401.1"/>
    </source>
</evidence>
<keyword evidence="9" id="KW-1185">Reference proteome</keyword>
<evidence type="ECO:0000259" key="7">
    <source>
        <dbReference type="PROSITE" id="PS51910"/>
    </source>
</evidence>
<dbReference type="PANTHER" id="PTHR11177:SF317">
    <property type="entry name" value="CHITINASE 12-RELATED"/>
    <property type="match status" value="1"/>
</dbReference>
<dbReference type="InterPro" id="IPR005103">
    <property type="entry name" value="AA9_LPMO"/>
</dbReference>
<dbReference type="SUPFAM" id="SSF54556">
    <property type="entry name" value="Chitinase insertion domain"/>
    <property type="match status" value="1"/>
</dbReference>
<feature type="region of interest" description="Disordered" evidence="4">
    <location>
        <begin position="705"/>
        <end position="743"/>
    </location>
</feature>
<feature type="chain" id="PRO_5035305099" description="GH18 domain-containing protein" evidence="6">
    <location>
        <begin position="21"/>
        <end position="806"/>
    </location>
</feature>
<evidence type="ECO:0000256" key="1">
    <source>
        <dbReference type="ARBA" id="ARBA00022801"/>
    </source>
</evidence>
<dbReference type="GO" id="GO:0005975">
    <property type="term" value="P:carbohydrate metabolic process"/>
    <property type="evidence" value="ECO:0007669"/>
    <property type="project" value="InterPro"/>
</dbReference>
<dbReference type="PROSITE" id="PS51910">
    <property type="entry name" value="GH18_2"/>
    <property type="match status" value="1"/>
</dbReference>
<sequence>MSRGLCTLALMATGWRAADAHGHMSKPAPREPLWLPQYDDGAHTAVGATYRWDEPVYTIAGPKSISGHQYSANAFRCRESRPSAPPFQQLVAGQTIDVEWTLSAVHPGDCYLYLSYDTNVDEPERWFKIAEFPGCTHKADVDAGFNGLNPRTLNTWPVRMPTWLASCSHCVLRWEWISVQQVVDNEYFATCADVQVTGTAEPIRDFIAKVSPIVSISSPFGHLPSTIDACTPATIGNCYRRAYNGQFGTQYLLAPEVASYGGSAPGGQVAIALSPWRSNLDIRVDYTGTGVTVLDVWGGSKTGTNGQVTSVRTASWTSDAVFFNFAGAAALPLYYASWAIYGRDHKPWEMQLDKITHVNYAFFDVTAACAVTTLDSYADYDIVHTQLGMSWGDGTTHGNIGAFQRLRAQHPHLKLLLSLGGWTKSTYFSGCAKTAAKRATIVSTALQQLERSDFDGIDVDWEYPIGGGLGSNQVDGADWANYVLLLTELRAAMDAKWPARRMELTIAMGMNPRHSDSAPMEALAAVLDAINLMTYDYNGAWASLIAHNAPLHEDPAYAAAGADGRFRIDWGVDQWVARVPAHKLVLGLAAYGRAWTSVAASPAQYSQASGALMATYAEEPGMVAYWDIARNYVGKPGWTRGWNDLAKVPYLVGAGKFISYDDAQSIALKVQYAKGKGLGGIMWWEASEDKAGELVAVGTSAWTGVPAASPSPSPSPTPSPSPSPSPSPTPSPTPSPSPDPCGARRLAELAAAPPRAMPSDWTIGVALVSIVSGAAGLAVGYAAASRRPREHGKGGGFSPSRVAAPV</sequence>
<evidence type="ECO:0000256" key="4">
    <source>
        <dbReference type="SAM" id="MobiDB-lite"/>
    </source>
</evidence>